<dbReference type="CDD" id="cd00209">
    <property type="entry name" value="DHFR"/>
    <property type="match status" value="1"/>
</dbReference>
<dbReference type="PROSITE" id="PS51330">
    <property type="entry name" value="DHFR_2"/>
    <property type="match status" value="1"/>
</dbReference>
<dbReference type="EC" id="1.5.1.3" evidence="3 8"/>
<dbReference type="InterPro" id="IPR024072">
    <property type="entry name" value="DHFR-like_dom_sf"/>
</dbReference>
<dbReference type="GO" id="GO:0070401">
    <property type="term" value="F:NADP+ binding"/>
    <property type="evidence" value="ECO:0007669"/>
    <property type="project" value="UniProtKB-ARBA"/>
</dbReference>
<evidence type="ECO:0000313" key="12">
    <source>
        <dbReference type="Proteomes" id="UP000286806"/>
    </source>
</evidence>
<evidence type="ECO:0000259" key="10">
    <source>
        <dbReference type="PROSITE" id="PS51330"/>
    </source>
</evidence>
<keyword evidence="4 8" id="KW-0554">One-carbon metabolism</keyword>
<comment type="function">
    <text evidence="7 8">Key enzyme in folate metabolism. Catalyzes an essential reaction for de novo glycine and purine synthesis, and for DNA precursor synthesis.</text>
</comment>
<reference evidence="11 12" key="1">
    <citation type="journal article" date="2019" name="Front. Microbiol.">
        <title>Genomes of Neutrophilic Sulfur-Oxidizing Chemolithoautotrophs Representing 9 Proteobacterial Species From 8 Genera.</title>
        <authorList>
            <person name="Watanabe T."/>
            <person name="Kojima H."/>
            <person name="Umezawa K."/>
            <person name="Hori C."/>
            <person name="Takasuka T.E."/>
            <person name="Kato Y."/>
            <person name="Fukui M."/>
        </authorList>
    </citation>
    <scope>NUCLEOTIDE SEQUENCE [LARGE SCALE GENOMIC DNA]</scope>
    <source>
        <strain evidence="11 12">TTN</strain>
    </source>
</reference>
<comment type="catalytic activity">
    <reaction evidence="8">
        <text>(6S)-5,6,7,8-tetrahydrofolate + NADP(+) = 7,8-dihydrofolate + NADPH + H(+)</text>
        <dbReference type="Rhea" id="RHEA:15009"/>
        <dbReference type="ChEBI" id="CHEBI:15378"/>
        <dbReference type="ChEBI" id="CHEBI:57451"/>
        <dbReference type="ChEBI" id="CHEBI:57453"/>
        <dbReference type="ChEBI" id="CHEBI:57783"/>
        <dbReference type="ChEBI" id="CHEBI:58349"/>
        <dbReference type="EC" id="1.5.1.3"/>
    </reaction>
</comment>
<evidence type="ECO:0000256" key="6">
    <source>
        <dbReference type="ARBA" id="ARBA00023002"/>
    </source>
</evidence>
<dbReference type="GO" id="GO:0004146">
    <property type="term" value="F:dihydrofolate reductase activity"/>
    <property type="evidence" value="ECO:0007669"/>
    <property type="project" value="UniProtKB-EC"/>
</dbReference>
<dbReference type="PRINTS" id="PR00070">
    <property type="entry name" value="DHFR"/>
</dbReference>
<evidence type="ECO:0000256" key="9">
    <source>
        <dbReference type="RuleBase" id="RU004474"/>
    </source>
</evidence>
<comment type="similarity">
    <text evidence="2 8 9">Belongs to the dihydrofolate reductase family.</text>
</comment>
<dbReference type="InterPro" id="IPR017925">
    <property type="entry name" value="DHFR_CS"/>
</dbReference>
<comment type="pathway">
    <text evidence="1 8">Cofactor biosynthesis; tetrahydrofolate biosynthesis; 5,6,7,8-tetrahydrofolate from 7,8-dihydrofolate: step 1/1.</text>
</comment>
<dbReference type="UniPathway" id="UPA00077">
    <property type="reaction ID" value="UER00158"/>
</dbReference>
<proteinExistence type="inferred from homology"/>
<dbReference type="PANTHER" id="PTHR48069:SF3">
    <property type="entry name" value="DIHYDROFOLATE REDUCTASE"/>
    <property type="match status" value="1"/>
</dbReference>
<organism evidence="11 12">
    <name type="scientific">Sulfuriferula multivorans</name>
    <dbReference type="NCBI Taxonomy" id="1559896"/>
    <lineage>
        <taxon>Bacteria</taxon>
        <taxon>Pseudomonadati</taxon>
        <taxon>Pseudomonadota</taxon>
        <taxon>Betaproteobacteria</taxon>
        <taxon>Nitrosomonadales</taxon>
        <taxon>Sulfuricellaceae</taxon>
        <taxon>Sulfuriferula</taxon>
    </lineage>
</organism>
<sequence length="169" mass="18996">MLHPKPRIALIAALAKNRVIGIHNTLPWRLPEELKHFKALTMGHHILMGRKTFESIGRPLPGRTTVIISRTAYSAPAGCLVANSIPEALAACAGDPEVFFIGGAQLYEQALPLADRLYLTEIHAEFAGDAWFPQFERTDWEEFSRNPRYDEASALNYDFVVYQRKGMSK</sequence>
<dbReference type="GO" id="GO:0006730">
    <property type="term" value="P:one-carbon metabolic process"/>
    <property type="evidence" value="ECO:0007669"/>
    <property type="project" value="UniProtKB-KW"/>
</dbReference>
<dbReference type="GO" id="GO:0046654">
    <property type="term" value="P:tetrahydrofolate biosynthetic process"/>
    <property type="evidence" value="ECO:0007669"/>
    <property type="project" value="UniProtKB-UniPathway"/>
</dbReference>
<dbReference type="RefSeq" id="WP_124703535.1">
    <property type="nucleotide sequence ID" value="NZ_BGOW01000002.1"/>
</dbReference>
<dbReference type="SUPFAM" id="SSF53597">
    <property type="entry name" value="Dihydrofolate reductase-like"/>
    <property type="match status" value="1"/>
</dbReference>
<dbReference type="PROSITE" id="PS00075">
    <property type="entry name" value="DHFR_1"/>
    <property type="match status" value="1"/>
</dbReference>
<evidence type="ECO:0000256" key="2">
    <source>
        <dbReference type="ARBA" id="ARBA00009539"/>
    </source>
</evidence>
<evidence type="ECO:0000256" key="5">
    <source>
        <dbReference type="ARBA" id="ARBA00022857"/>
    </source>
</evidence>
<dbReference type="Gene3D" id="3.40.430.10">
    <property type="entry name" value="Dihydrofolate Reductase, subunit A"/>
    <property type="match status" value="1"/>
</dbReference>
<feature type="domain" description="DHFR" evidence="10">
    <location>
        <begin position="7"/>
        <end position="164"/>
    </location>
</feature>
<keyword evidence="12" id="KW-1185">Reference proteome</keyword>
<dbReference type="EMBL" id="BGOW01000002">
    <property type="protein sequence ID" value="GBL44705.1"/>
    <property type="molecule type" value="Genomic_DNA"/>
</dbReference>
<dbReference type="PIRSF" id="PIRSF000194">
    <property type="entry name" value="DHFR"/>
    <property type="match status" value="1"/>
</dbReference>
<dbReference type="InterPro" id="IPR001796">
    <property type="entry name" value="DHFR_dom"/>
</dbReference>
<name>A0A401JAK3_9PROT</name>
<evidence type="ECO:0000256" key="8">
    <source>
        <dbReference type="PIRNR" id="PIRNR000194"/>
    </source>
</evidence>
<keyword evidence="6 8" id="KW-0560">Oxidoreductase</keyword>
<dbReference type="Proteomes" id="UP000286806">
    <property type="component" value="Unassembled WGS sequence"/>
</dbReference>
<evidence type="ECO:0000313" key="11">
    <source>
        <dbReference type="EMBL" id="GBL44705.1"/>
    </source>
</evidence>
<evidence type="ECO:0000256" key="1">
    <source>
        <dbReference type="ARBA" id="ARBA00004903"/>
    </source>
</evidence>
<evidence type="ECO:0000256" key="4">
    <source>
        <dbReference type="ARBA" id="ARBA00022563"/>
    </source>
</evidence>
<dbReference type="FunFam" id="3.40.430.10:FF:000001">
    <property type="entry name" value="Dihydrofolate reductase"/>
    <property type="match status" value="1"/>
</dbReference>
<dbReference type="InterPro" id="IPR012259">
    <property type="entry name" value="DHFR"/>
</dbReference>
<dbReference type="GO" id="GO:0046655">
    <property type="term" value="P:folic acid metabolic process"/>
    <property type="evidence" value="ECO:0007669"/>
    <property type="project" value="TreeGrafter"/>
</dbReference>
<dbReference type="OrthoDB" id="9804315at2"/>
<keyword evidence="5 8" id="KW-0521">NADP</keyword>
<evidence type="ECO:0000256" key="7">
    <source>
        <dbReference type="ARBA" id="ARBA00025067"/>
    </source>
</evidence>
<dbReference type="Pfam" id="PF00186">
    <property type="entry name" value="DHFR_1"/>
    <property type="match status" value="1"/>
</dbReference>
<evidence type="ECO:0000256" key="3">
    <source>
        <dbReference type="ARBA" id="ARBA00012856"/>
    </source>
</evidence>
<dbReference type="PANTHER" id="PTHR48069">
    <property type="entry name" value="DIHYDROFOLATE REDUCTASE"/>
    <property type="match status" value="1"/>
</dbReference>
<comment type="caution">
    <text evidence="11">The sequence shown here is derived from an EMBL/GenBank/DDBJ whole genome shotgun (WGS) entry which is preliminary data.</text>
</comment>
<accession>A0A401JAK3</accession>
<dbReference type="GO" id="GO:0046452">
    <property type="term" value="P:dihydrofolate metabolic process"/>
    <property type="evidence" value="ECO:0007669"/>
    <property type="project" value="TreeGrafter"/>
</dbReference>
<protein>
    <recommendedName>
        <fullName evidence="3 8">Dihydrofolate reductase</fullName>
        <ecNumber evidence="3 8">1.5.1.3</ecNumber>
    </recommendedName>
</protein>
<gene>
    <name evidence="11" type="ORF">SFMTTN_0506</name>
</gene>
<dbReference type="AlphaFoldDB" id="A0A401JAK3"/>
<dbReference type="GO" id="GO:0005829">
    <property type="term" value="C:cytosol"/>
    <property type="evidence" value="ECO:0007669"/>
    <property type="project" value="TreeGrafter"/>
</dbReference>